<dbReference type="AlphaFoldDB" id="M4RQY2"/>
<dbReference type="EMBL" id="CP004346">
    <property type="protein sequence ID" value="AGH40932.1"/>
    <property type="molecule type" value="Genomic_DNA"/>
</dbReference>
<dbReference type="HOGENOM" id="CLU_2970190_0_0_11"/>
<dbReference type="Proteomes" id="UP000011835">
    <property type="component" value="Chromosome"/>
</dbReference>
<accession>M4RQY2</accession>
<name>M4RQY2_9BIFI</name>
<organism evidence="1 2">
    <name type="scientific">Bifidobacterium thermophilum RBL67</name>
    <dbReference type="NCBI Taxonomy" id="1254439"/>
    <lineage>
        <taxon>Bacteria</taxon>
        <taxon>Bacillati</taxon>
        <taxon>Actinomycetota</taxon>
        <taxon>Actinomycetes</taxon>
        <taxon>Bifidobacteriales</taxon>
        <taxon>Bifidobacteriaceae</taxon>
        <taxon>Bifidobacterium</taxon>
    </lineage>
</organism>
<dbReference type="PATRIC" id="fig|1254439.12.peg.664"/>
<evidence type="ECO:0000313" key="2">
    <source>
        <dbReference type="Proteomes" id="UP000011835"/>
    </source>
</evidence>
<dbReference type="KEGG" id="btp:D805_0665"/>
<protein>
    <submittedName>
        <fullName evidence="1">Uncharacterized protein</fullName>
    </submittedName>
</protein>
<gene>
    <name evidence="1" type="ORF">D805_0665</name>
</gene>
<evidence type="ECO:0000313" key="1">
    <source>
        <dbReference type="EMBL" id="AGH40932.1"/>
    </source>
</evidence>
<sequence>MIMNPNDLQQRKTLRAIFMSSPTGFMQLVLRCDVADAATVDRRVATSVSATQAFGLLP</sequence>
<keyword evidence="2" id="KW-1185">Reference proteome</keyword>
<proteinExistence type="predicted"/>
<reference evidence="1 2" key="1">
    <citation type="journal article" date="2013" name="Genome Announc.">
        <title>Complete Genome Sequence of the Probiotic Bifidobacterium thermophilum Strain RBL67.</title>
        <authorList>
            <person name="Jans C."/>
            <person name="Lacroix C."/>
            <person name="Follador R."/>
            <person name="Stevens M.J."/>
        </authorList>
    </citation>
    <scope>NUCLEOTIDE SEQUENCE [LARGE SCALE GENOMIC DNA]</scope>
    <source>
        <strain evidence="1 2">RBL67</strain>
    </source>
</reference>